<dbReference type="RefSeq" id="WP_246600418.1">
    <property type="nucleotide sequence ID" value="NZ_JAHTBN010000002.1"/>
</dbReference>
<evidence type="ECO:0000256" key="1">
    <source>
        <dbReference type="ARBA" id="ARBA00001947"/>
    </source>
</evidence>
<sequence>MGSLYAPHARLQGRWEPDVLLQWDAQGTLTTVRSRVSAAEISNLPGLQRARGPVLAGMPNLHSHAFQAAMAGLTEYRAQAADSFWSWRDLMYRYAARLSPESIGAIARWLYIEMLKAGYTSVCEFHYVHHAADGTPYARPAELAARVAAAAEASGLGLTMLPVLYQYSGFGKQAPRAGQRRFINTPEGLLALLDGLRAEYPETPQRRYGVAPHSLRAVDAGGLAALLQGLDQVLPGALGADASKASGGVPNTSAPGASRSGASWPGAVALGASAANASGQEAPMPRAPMPGAPTPGAPIHIHVAEQIGEVQACLDSLGARPVQWLLDNFPVDRRWCLVHATHMDGAEIPALAASGAAAGLCPTTEANLGDGIFPAAPYLEAGGIFGIGSDSHIAVDWRSELRLLEYGQRLLRHERNVLAGSGQPWVADRLFDAAAAGGAQAGGRATGWLAPGRRADFMVLDANHPALAGRPPQAWLSGVVFGETGGTPIRDVYVGGVQRVAEGRHADEERARADYLCALNELLG</sequence>
<feature type="compositionally biased region" description="Low complexity" evidence="5">
    <location>
        <begin position="274"/>
        <end position="284"/>
    </location>
</feature>
<evidence type="ECO:0000256" key="3">
    <source>
        <dbReference type="ARBA" id="ARBA00022801"/>
    </source>
</evidence>
<dbReference type="Pfam" id="PF01979">
    <property type="entry name" value="Amidohydro_1"/>
    <property type="match status" value="1"/>
</dbReference>
<evidence type="ECO:0000256" key="5">
    <source>
        <dbReference type="SAM" id="MobiDB-lite"/>
    </source>
</evidence>
<dbReference type="InterPro" id="IPR032466">
    <property type="entry name" value="Metal_Hydrolase"/>
</dbReference>
<protein>
    <submittedName>
        <fullName evidence="7">Formimidoylglutamate deiminase</fullName>
    </submittedName>
</protein>
<dbReference type="InterPro" id="IPR006680">
    <property type="entry name" value="Amidohydro-rel"/>
</dbReference>
<keyword evidence="2" id="KW-0479">Metal-binding</keyword>
<evidence type="ECO:0000259" key="6">
    <source>
        <dbReference type="Pfam" id="PF01979"/>
    </source>
</evidence>
<keyword evidence="8" id="KW-1185">Reference proteome</keyword>
<proteinExistence type="predicted"/>
<feature type="region of interest" description="Disordered" evidence="5">
    <location>
        <begin position="274"/>
        <end position="298"/>
    </location>
</feature>
<gene>
    <name evidence="7" type="ORF">ACFOY1_09110</name>
</gene>
<keyword evidence="3" id="KW-0378">Hydrolase</keyword>
<feature type="compositionally biased region" description="Pro residues" evidence="5">
    <location>
        <begin position="285"/>
        <end position="296"/>
    </location>
</feature>
<keyword evidence="4" id="KW-0862">Zinc</keyword>
<dbReference type="SUPFAM" id="SSF51556">
    <property type="entry name" value="Metallo-dependent hydrolases"/>
    <property type="match status" value="2"/>
</dbReference>
<dbReference type="Gene3D" id="3.20.20.140">
    <property type="entry name" value="Metal-dependent hydrolases"/>
    <property type="match status" value="2"/>
</dbReference>
<name>A0ABV8P013_9BURK</name>
<comment type="cofactor">
    <cofactor evidence="1">
        <name>Zn(2+)</name>
        <dbReference type="ChEBI" id="CHEBI:29105"/>
    </cofactor>
</comment>
<dbReference type="PANTHER" id="PTHR11271">
    <property type="entry name" value="GUANINE DEAMINASE"/>
    <property type="match status" value="1"/>
</dbReference>
<evidence type="ECO:0000313" key="8">
    <source>
        <dbReference type="Proteomes" id="UP001595848"/>
    </source>
</evidence>
<dbReference type="EMBL" id="JBHSBV010000003">
    <property type="protein sequence ID" value="MFC4201112.1"/>
    <property type="molecule type" value="Genomic_DNA"/>
</dbReference>
<comment type="caution">
    <text evidence="7">The sequence shown here is derived from an EMBL/GenBank/DDBJ whole genome shotgun (WGS) entry which is preliminary data.</text>
</comment>
<evidence type="ECO:0000313" key="7">
    <source>
        <dbReference type="EMBL" id="MFC4201112.1"/>
    </source>
</evidence>
<dbReference type="Proteomes" id="UP001595848">
    <property type="component" value="Unassembled WGS sequence"/>
</dbReference>
<accession>A0ABV8P013</accession>
<organism evidence="7 8">
    <name type="scientific">Candidimonas humi</name>
    <dbReference type="NCBI Taxonomy" id="683355"/>
    <lineage>
        <taxon>Bacteria</taxon>
        <taxon>Pseudomonadati</taxon>
        <taxon>Pseudomonadota</taxon>
        <taxon>Betaproteobacteria</taxon>
        <taxon>Burkholderiales</taxon>
        <taxon>Alcaligenaceae</taxon>
        <taxon>Candidimonas</taxon>
    </lineage>
</organism>
<dbReference type="SUPFAM" id="SSF51338">
    <property type="entry name" value="Composite domain of metallo-dependent hydrolases"/>
    <property type="match status" value="1"/>
</dbReference>
<feature type="domain" description="Amidohydrolase-related" evidence="6">
    <location>
        <begin position="296"/>
        <end position="496"/>
    </location>
</feature>
<evidence type="ECO:0000256" key="4">
    <source>
        <dbReference type="ARBA" id="ARBA00022833"/>
    </source>
</evidence>
<evidence type="ECO:0000256" key="2">
    <source>
        <dbReference type="ARBA" id="ARBA00022723"/>
    </source>
</evidence>
<dbReference type="InterPro" id="IPR011059">
    <property type="entry name" value="Metal-dep_hydrolase_composite"/>
</dbReference>
<dbReference type="PANTHER" id="PTHR11271:SF48">
    <property type="entry name" value="AMIDOHYDROLASE-RELATED DOMAIN-CONTAINING PROTEIN"/>
    <property type="match status" value="1"/>
</dbReference>
<dbReference type="InterPro" id="IPR051607">
    <property type="entry name" value="Metallo-dep_hydrolases"/>
</dbReference>
<reference evidence="8" key="1">
    <citation type="journal article" date="2019" name="Int. J. Syst. Evol. Microbiol.">
        <title>The Global Catalogue of Microorganisms (GCM) 10K type strain sequencing project: providing services to taxonomists for standard genome sequencing and annotation.</title>
        <authorList>
            <consortium name="The Broad Institute Genomics Platform"/>
            <consortium name="The Broad Institute Genome Sequencing Center for Infectious Disease"/>
            <person name="Wu L."/>
            <person name="Ma J."/>
        </authorList>
    </citation>
    <scope>NUCLEOTIDE SEQUENCE [LARGE SCALE GENOMIC DNA]</scope>
    <source>
        <strain evidence="8">LMG 24813</strain>
    </source>
</reference>